<comment type="subunit">
    <text evidence="6">Interacts with the cytoplasmic NapA precursor.</text>
</comment>
<dbReference type="GO" id="GO:0051539">
    <property type="term" value="F:4 iron, 4 sulfur cluster binding"/>
    <property type="evidence" value="ECO:0007669"/>
    <property type="project" value="UniProtKB-UniRule"/>
</dbReference>
<feature type="binding site" evidence="6">
    <location>
        <position position="45"/>
    </location>
    <ligand>
        <name>[4Fe-4S] cluster</name>
        <dbReference type="ChEBI" id="CHEBI:49883"/>
        <label>1</label>
    </ligand>
</feature>
<feature type="binding site" evidence="6">
    <location>
        <position position="73"/>
    </location>
    <ligand>
        <name>[4Fe-4S] cluster</name>
        <dbReference type="ChEBI" id="CHEBI:49883"/>
        <label>2</label>
    </ligand>
</feature>
<dbReference type="RefSeq" id="WP_097120548.1">
    <property type="nucleotide sequence ID" value="NZ_OCND01000001.1"/>
</dbReference>
<keyword evidence="9" id="KW-1185">Reference proteome</keyword>
<keyword evidence="4 6" id="KW-0408">Iron</keyword>
<dbReference type="NCBIfam" id="TIGR00402">
    <property type="entry name" value="napF"/>
    <property type="match status" value="1"/>
</dbReference>
<sequence length="165" mass="17166">MSAARLSRRSLLFGSAPAGLRPPWALPEAEFIEACTGCRACVERCPEHVLRIGSGGFPLFDPQLGECTFCGDCAEACAPRALTRENAARPWNQLAIVDDACLAAHGVVCGSCREICPESAIRFLPGTLSKPAVDSDRCSGCGACVGVCPAGAIALRAEQAQAEAT</sequence>
<dbReference type="InterPro" id="IPR017900">
    <property type="entry name" value="4Fe4S_Fe_S_CS"/>
</dbReference>
<proteinExistence type="inferred from homology"/>
<dbReference type="InterPro" id="IPR004496">
    <property type="entry name" value="NapF"/>
</dbReference>
<evidence type="ECO:0000256" key="1">
    <source>
        <dbReference type="ARBA" id="ARBA00022485"/>
    </source>
</evidence>
<dbReference type="CDD" id="cd10564">
    <property type="entry name" value="NapF_like"/>
    <property type="match status" value="1"/>
</dbReference>
<evidence type="ECO:0000259" key="7">
    <source>
        <dbReference type="PROSITE" id="PS51379"/>
    </source>
</evidence>
<dbReference type="OrthoDB" id="9808559at2"/>
<evidence type="ECO:0000313" key="8">
    <source>
        <dbReference type="EMBL" id="SOD51681.1"/>
    </source>
</evidence>
<evidence type="ECO:0000313" key="9">
    <source>
        <dbReference type="Proteomes" id="UP000219374"/>
    </source>
</evidence>
<feature type="binding site" evidence="6">
    <location>
        <position position="138"/>
    </location>
    <ligand>
        <name>[4Fe-4S] cluster</name>
        <dbReference type="ChEBI" id="CHEBI:49883"/>
        <label>3</label>
    </ligand>
</feature>
<dbReference type="InterPro" id="IPR017896">
    <property type="entry name" value="4Fe4S_Fe-S-bd"/>
</dbReference>
<dbReference type="PROSITE" id="PS51379">
    <property type="entry name" value="4FE4S_FER_2"/>
    <property type="match status" value="4"/>
</dbReference>
<dbReference type="GO" id="GO:0046872">
    <property type="term" value="F:metal ion binding"/>
    <property type="evidence" value="ECO:0007669"/>
    <property type="project" value="UniProtKB-KW"/>
</dbReference>
<feature type="binding site" evidence="6">
    <location>
        <position position="141"/>
    </location>
    <ligand>
        <name>[4Fe-4S] cluster</name>
        <dbReference type="ChEBI" id="CHEBI:49883"/>
        <label>3</label>
    </ligand>
</feature>
<dbReference type="InterPro" id="IPR050572">
    <property type="entry name" value="Fe-S_Ferredoxin"/>
</dbReference>
<feature type="binding site" evidence="6">
    <location>
        <position position="35"/>
    </location>
    <ligand>
        <name>[4Fe-4S] cluster</name>
        <dbReference type="ChEBI" id="CHEBI:49883"/>
        <label>1</label>
    </ligand>
</feature>
<keyword evidence="6" id="KW-0963">Cytoplasm</keyword>
<evidence type="ECO:0000256" key="2">
    <source>
        <dbReference type="ARBA" id="ARBA00022723"/>
    </source>
</evidence>
<protein>
    <recommendedName>
        <fullName evidence="6">Ferredoxin-type protein NapF</fullName>
    </recommendedName>
</protein>
<feature type="domain" description="4Fe-4S ferredoxin-type" evidence="7">
    <location>
        <begin position="129"/>
        <end position="158"/>
    </location>
</feature>
<organism evidence="8 9">
    <name type="scientific">Pseudoxanthomonas wuyuanensis</name>
    <dbReference type="NCBI Taxonomy" id="1073196"/>
    <lineage>
        <taxon>Bacteria</taxon>
        <taxon>Pseudomonadati</taxon>
        <taxon>Pseudomonadota</taxon>
        <taxon>Gammaproteobacteria</taxon>
        <taxon>Lysobacterales</taxon>
        <taxon>Lysobacteraceae</taxon>
        <taxon>Pseudoxanthomonas</taxon>
    </lineage>
</organism>
<comment type="function">
    <text evidence="6">Could be involved in the maturation of NapA, the catalytic subunit of the periplasmic nitrate reductase, before its export into the periplasm.</text>
</comment>
<gene>
    <name evidence="6" type="primary">napF</name>
    <name evidence="8" type="ORF">SAMN06296416_101807</name>
</gene>
<evidence type="ECO:0000256" key="3">
    <source>
        <dbReference type="ARBA" id="ARBA00022737"/>
    </source>
</evidence>
<dbReference type="Pfam" id="PF12838">
    <property type="entry name" value="Fer4_7"/>
    <property type="match status" value="1"/>
</dbReference>
<keyword evidence="5 6" id="KW-0411">Iron-sulfur</keyword>
<feature type="binding site" evidence="6">
    <location>
        <position position="41"/>
    </location>
    <ligand>
        <name>[4Fe-4S] cluster</name>
        <dbReference type="ChEBI" id="CHEBI:49883"/>
        <label>1</label>
    </ligand>
</feature>
<feature type="binding site" evidence="6">
    <location>
        <position position="67"/>
    </location>
    <ligand>
        <name>[4Fe-4S] cluster</name>
        <dbReference type="ChEBI" id="CHEBI:49883"/>
        <label>2</label>
    </ligand>
</feature>
<feature type="domain" description="4Fe-4S ferredoxin-type" evidence="7">
    <location>
        <begin position="92"/>
        <end position="126"/>
    </location>
</feature>
<feature type="domain" description="4Fe-4S ferredoxin-type" evidence="7">
    <location>
        <begin position="25"/>
        <end position="55"/>
    </location>
</feature>
<keyword evidence="1 6" id="KW-0004">4Fe-4S</keyword>
<evidence type="ECO:0000256" key="6">
    <source>
        <dbReference type="HAMAP-Rule" id="MF_02201"/>
    </source>
</evidence>
<dbReference type="Gene3D" id="3.30.70.20">
    <property type="match status" value="2"/>
</dbReference>
<keyword evidence="3 6" id="KW-0677">Repeat</keyword>
<dbReference type="AlphaFoldDB" id="A0A286CZ50"/>
<evidence type="ECO:0000256" key="4">
    <source>
        <dbReference type="ARBA" id="ARBA00023004"/>
    </source>
</evidence>
<dbReference type="HAMAP" id="MF_02201">
    <property type="entry name" value="NapF"/>
    <property type="match status" value="1"/>
</dbReference>
<dbReference type="Pfam" id="PF13187">
    <property type="entry name" value="Fer4_9"/>
    <property type="match status" value="1"/>
</dbReference>
<keyword evidence="2 6" id="KW-0479">Metal-binding</keyword>
<dbReference type="PANTHER" id="PTHR43687">
    <property type="entry name" value="ADENYLYLSULFATE REDUCTASE, BETA SUBUNIT"/>
    <property type="match status" value="1"/>
</dbReference>
<comment type="subcellular location">
    <subcellularLocation>
        <location evidence="6">Cytoplasm</location>
    </subcellularLocation>
</comment>
<accession>A0A286CZ50</accession>
<reference evidence="8 9" key="1">
    <citation type="submission" date="2017-09" db="EMBL/GenBank/DDBJ databases">
        <authorList>
            <person name="Ehlers B."/>
            <person name="Leendertz F.H."/>
        </authorList>
    </citation>
    <scope>NUCLEOTIDE SEQUENCE [LARGE SCALE GENOMIC DNA]</scope>
    <source>
        <strain evidence="8 9">CGMCC 1.10978</strain>
    </source>
</reference>
<dbReference type="GO" id="GO:0005737">
    <property type="term" value="C:cytoplasm"/>
    <property type="evidence" value="ECO:0007669"/>
    <property type="project" value="UniProtKB-SubCell"/>
</dbReference>
<comment type="similarity">
    <text evidence="6">Belongs to the NapF family.</text>
</comment>
<dbReference type="PROSITE" id="PS00198">
    <property type="entry name" value="4FE4S_FER_1"/>
    <property type="match status" value="2"/>
</dbReference>
<dbReference type="Proteomes" id="UP000219374">
    <property type="component" value="Unassembled WGS sequence"/>
</dbReference>
<comment type="cofactor">
    <cofactor evidence="6">
        <name>[4Fe-4S] cluster</name>
        <dbReference type="ChEBI" id="CHEBI:49883"/>
    </cofactor>
</comment>
<name>A0A286CZ50_9GAMM</name>
<dbReference type="EMBL" id="OCND01000001">
    <property type="protein sequence ID" value="SOD51681.1"/>
    <property type="molecule type" value="Genomic_DNA"/>
</dbReference>
<feature type="binding site" evidence="6">
    <location>
        <position position="148"/>
    </location>
    <ligand>
        <name>[4Fe-4S] cluster</name>
        <dbReference type="ChEBI" id="CHEBI:49883"/>
        <label>3</label>
    </ligand>
</feature>
<dbReference type="PANTHER" id="PTHR43687:SF1">
    <property type="entry name" value="FERREDOXIN III"/>
    <property type="match status" value="1"/>
</dbReference>
<evidence type="ECO:0000256" key="5">
    <source>
        <dbReference type="ARBA" id="ARBA00023014"/>
    </source>
</evidence>
<feature type="binding site" evidence="6">
    <location>
        <position position="38"/>
    </location>
    <ligand>
        <name>[4Fe-4S] cluster</name>
        <dbReference type="ChEBI" id="CHEBI:49883"/>
        <label>1</label>
    </ligand>
</feature>
<feature type="domain" description="4Fe-4S ferredoxin-type" evidence="7">
    <location>
        <begin position="56"/>
        <end position="87"/>
    </location>
</feature>
<feature type="binding site" evidence="6">
    <location>
        <position position="144"/>
    </location>
    <ligand>
        <name>[4Fe-4S] cluster</name>
        <dbReference type="ChEBI" id="CHEBI:49883"/>
        <label>3</label>
    </ligand>
</feature>
<feature type="binding site" evidence="6">
    <location>
        <position position="70"/>
    </location>
    <ligand>
        <name>[4Fe-4S] cluster</name>
        <dbReference type="ChEBI" id="CHEBI:49883"/>
        <label>2</label>
    </ligand>
</feature>
<feature type="binding site" evidence="6">
    <location>
        <position position="77"/>
    </location>
    <ligand>
        <name>[4Fe-4S] cluster</name>
        <dbReference type="ChEBI" id="CHEBI:49883"/>
        <label>2</label>
    </ligand>
</feature>
<dbReference type="SUPFAM" id="SSF54862">
    <property type="entry name" value="4Fe-4S ferredoxins"/>
    <property type="match status" value="1"/>
</dbReference>